<keyword evidence="7" id="KW-0949">S-adenosyl-L-methionine</keyword>
<evidence type="ECO:0000256" key="3">
    <source>
        <dbReference type="ARBA" id="ARBA00004991"/>
    </source>
</evidence>
<evidence type="ECO:0000256" key="2">
    <source>
        <dbReference type="ARBA" id="ARBA00004760"/>
    </source>
</evidence>
<dbReference type="Gene3D" id="3.40.50.150">
    <property type="entry name" value="Vaccinia Virus protein VP39"/>
    <property type="match status" value="1"/>
</dbReference>
<gene>
    <name evidence="15" type="ORF">SAMN05192566_2393</name>
</gene>
<reference evidence="16" key="1">
    <citation type="submission" date="2016-10" db="EMBL/GenBank/DDBJ databases">
        <authorList>
            <person name="Varghese N."/>
            <person name="Submissions S."/>
        </authorList>
    </citation>
    <scope>NUCLEOTIDE SEQUENCE [LARGE SCALE GENOMIC DNA]</scope>
    <source>
        <strain evidence="16">CBMB127</strain>
    </source>
</reference>
<dbReference type="AlphaFoldDB" id="A0A1G9EQ96"/>
<keyword evidence="5" id="KW-0489">Methyltransferase</keyword>
<evidence type="ECO:0000256" key="8">
    <source>
        <dbReference type="ARBA" id="ARBA00022692"/>
    </source>
</evidence>
<sequence>MEYYSTDNMQPGSMPAEYAWPLGAVEERSSTLRAHAILNRLFQGFPDAFAIRLWNGGILSVGEGAPAFTFCLEQAPLLRDMGLFIDPMRLVEAYIGGEVQILGDFNAAMRLLYHFESLALSLHEKLGMVFRALMLAEQDDDLPAYPENATPPQSTYPATTLNYEAPAGFYRLWLGKHMLHACAYFGDARQDLAQAQHNQLDLVCLKLHLQHGDHLLDIGGWGEFACWAARHYGALVHSLTSSPAQYADAVAEVKRQRLEKQVRITLGDYRELQDIPCYDKVANTAIPSHVGRQHLPAYLAKMYNVLKPGGLLLHHGVTSESPGWQHEISTALINQQVFPDGELATLPQLQQAMQTAKFEILSVEGLRRHQALTLHRWLENLEQHHSQVTALAGERTYRLWRLCMAACAIQFEQGVTGIHQMLVARH</sequence>
<evidence type="ECO:0000256" key="9">
    <source>
        <dbReference type="ARBA" id="ARBA00022919"/>
    </source>
</evidence>
<evidence type="ECO:0000256" key="12">
    <source>
        <dbReference type="ARBA" id="ARBA00023136"/>
    </source>
</evidence>
<evidence type="ECO:0000256" key="1">
    <source>
        <dbReference type="ARBA" id="ARBA00004141"/>
    </source>
</evidence>
<keyword evidence="6" id="KW-0808">Transferase</keyword>
<evidence type="ECO:0000256" key="10">
    <source>
        <dbReference type="ARBA" id="ARBA00022989"/>
    </source>
</evidence>
<dbReference type="OrthoDB" id="9782855at2"/>
<dbReference type="PANTHER" id="PTHR45197">
    <property type="entry name" value="SYNTHASE, PUTATIVE (AFU_ORTHOLOGUE AFUA_7G04190)-RELATED"/>
    <property type="match status" value="1"/>
</dbReference>
<dbReference type="CDD" id="cd02440">
    <property type="entry name" value="AdoMet_MTases"/>
    <property type="match status" value="1"/>
</dbReference>
<dbReference type="Pfam" id="PF02353">
    <property type="entry name" value="CMAS"/>
    <property type="match status" value="1"/>
</dbReference>
<dbReference type="PANTHER" id="PTHR45197:SF1">
    <property type="entry name" value="SPHINGOLIPID C9-METHYLTRANSFERASE A-RELATED"/>
    <property type="match status" value="1"/>
</dbReference>
<evidence type="ECO:0000256" key="7">
    <source>
        <dbReference type="ARBA" id="ARBA00022691"/>
    </source>
</evidence>
<dbReference type="Proteomes" id="UP000198629">
    <property type="component" value="Unassembled WGS sequence"/>
</dbReference>
<dbReference type="SUPFAM" id="SSF53335">
    <property type="entry name" value="S-adenosyl-L-methionine-dependent methyltransferases"/>
    <property type="match status" value="1"/>
</dbReference>
<dbReference type="GO" id="GO:0008610">
    <property type="term" value="P:lipid biosynthetic process"/>
    <property type="evidence" value="ECO:0007669"/>
    <property type="project" value="InterPro"/>
</dbReference>
<keyword evidence="12" id="KW-0472">Membrane</keyword>
<name>A0A1G9EQ96_9PROT</name>
<comment type="subcellular location">
    <subcellularLocation>
        <location evidence="1">Membrane</location>
        <topology evidence="1">Multi-pass membrane protein</topology>
    </subcellularLocation>
</comment>
<dbReference type="InterPro" id="IPR052290">
    <property type="entry name" value="Sphingo_C9-MT"/>
</dbReference>
<dbReference type="EC" id="2.1.1.317" evidence="13"/>
<proteinExistence type="predicted"/>
<keyword evidence="11" id="KW-0443">Lipid metabolism</keyword>
<organism evidence="15 16">
    <name type="scientific">Methylophilus rhizosphaerae</name>
    <dbReference type="NCBI Taxonomy" id="492660"/>
    <lineage>
        <taxon>Bacteria</taxon>
        <taxon>Pseudomonadati</taxon>
        <taxon>Pseudomonadota</taxon>
        <taxon>Betaproteobacteria</taxon>
        <taxon>Nitrosomonadales</taxon>
        <taxon>Methylophilaceae</taxon>
        <taxon>Methylophilus</taxon>
    </lineage>
</organism>
<dbReference type="GO" id="GO:0006665">
    <property type="term" value="P:sphingolipid metabolic process"/>
    <property type="evidence" value="ECO:0007669"/>
    <property type="project" value="UniProtKB-KW"/>
</dbReference>
<accession>A0A1G9EQ96</accession>
<evidence type="ECO:0000256" key="13">
    <source>
        <dbReference type="ARBA" id="ARBA00039020"/>
    </source>
</evidence>
<dbReference type="InterPro" id="IPR029063">
    <property type="entry name" value="SAM-dependent_MTases_sf"/>
</dbReference>
<evidence type="ECO:0000256" key="5">
    <source>
        <dbReference type="ARBA" id="ARBA00022603"/>
    </source>
</evidence>
<evidence type="ECO:0000313" key="15">
    <source>
        <dbReference type="EMBL" id="SDK78326.1"/>
    </source>
</evidence>
<dbReference type="PIRSF" id="PIRSF003085">
    <property type="entry name" value="CMAS"/>
    <property type="match status" value="1"/>
</dbReference>
<evidence type="ECO:0000256" key="4">
    <source>
        <dbReference type="ARBA" id="ARBA00022516"/>
    </source>
</evidence>
<keyword evidence="4" id="KW-0444">Lipid biosynthesis</keyword>
<dbReference type="EMBL" id="FNFX01000005">
    <property type="protein sequence ID" value="SDK78326.1"/>
    <property type="molecule type" value="Genomic_DNA"/>
</dbReference>
<protein>
    <recommendedName>
        <fullName evidence="13">sphingolipid C(9)-methyltransferase</fullName>
        <ecNumber evidence="13">2.1.1.317</ecNumber>
    </recommendedName>
</protein>
<dbReference type="RefSeq" id="WP_091472394.1">
    <property type="nucleotide sequence ID" value="NZ_FNFX01000005.1"/>
</dbReference>
<dbReference type="GO" id="GO:0016020">
    <property type="term" value="C:membrane"/>
    <property type="evidence" value="ECO:0007669"/>
    <property type="project" value="UniProtKB-SubCell"/>
</dbReference>
<dbReference type="GO" id="GO:0008168">
    <property type="term" value="F:methyltransferase activity"/>
    <property type="evidence" value="ECO:0007669"/>
    <property type="project" value="UniProtKB-KW"/>
</dbReference>
<keyword evidence="16" id="KW-1185">Reference proteome</keyword>
<comment type="pathway">
    <text evidence="2">Lipid metabolism; sphingolipid metabolism.</text>
</comment>
<evidence type="ECO:0000256" key="14">
    <source>
        <dbReference type="PIRSR" id="PIRSR003085-1"/>
    </source>
</evidence>
<dbReference type="STRING" id="492660.SAMN05192566_2393"/>
<evidence type="ECO:0000313" key="16">
    <source>
        <dbReference type="Proteomes" id="UP000198629"/>
    </source>
</evidence>
<comment type="pathway">
    <text evidence="3">Sphingolipid metabolism.</text>
</comment>
<feature type="active site" evidence="14">
    <location>
        <position position="407"/>
    </location>
</feature>
<dbReference type="GO" id="GO:0032259">
    <property type="term" value="P:methylation"/>
    <property type="evidence" value="ECO:0007669"/>
    <property type="project" value="UniProtKB-KW"/>
</dbReference>
<evidence type="ECO:0000256" key="11">
    <source>
        <dbReference type="ARBA" id="ARBA00023098"/>
    </source>
</evidence>
<keyword evidence="10" id="KW-1133">Transmembrane helix</keyword>
<keyword evidence="8" id="KW-0812">Transmembrane</keyword>
<keyword evidence="9" id="KW-0746">Sphingolipid metabolism</keyword>
<evidence type="ECO:0000256" key="6">
    <source>
        <dbReference type="ARBA" id="ARBA00022679"/>
    </source>
</evidence>
<dbReference type="InterPro" id="IPR003333">
    <property type="entry name" value="CMAS"/>
</dbReference>